<name>A0A852SMH3_9MICO</name>
<gene>
    <name evidence="1" type="ORF">BJ984_001174</name>
</gene>
<dbReference type="PANTHER" id="PTHR48100:SF51">
    <property type="entry name" value="PHOSPHOGLYCERATE MUTASE"/>
    <property type="match status" value="1"/>
</dbReference>
<protein>
    <submittedName>
        <fullName evidence="1">Broad specificity phosphatase PhoE</fullName>
    </submittedName>
</protein>
<reference evidence="1 2" key="1">
    <citation type="submission" date="2020-07" db="EMBL/GenBank/DDBJ databases">
        <title>Sequencing the genomes of 1000 actinobacteria strains.</title>
        <authorList>
            <person name="Klenk H.-P."/>
        </authorList>
    </citation>
    <scope>NUCLEOTIDE SEQUENCE [LARGE SCALE GENOMIC DNA]</scope>
    <source>
        <strain evidence="1 2">DSM 26474</strain>
    </source>
</reference>
<dbReference type="CDD" id="cd07067">
    <property type="entry name" value="HP_PGM_like"/>
    <property type="match status" value="1"/>
</dbReference>
<dbReference type="AlphaFoldDB" id="A0A852SMH3"/>
<dbReference type="Pfam" id="PF00300">
    <property type="entry name" value="His_Phos_1"/>
    <property type="match status" value="1"/>
</dbReference>
<dbReference type="SMART" id="SM00855">
    <property type="entry name" value="PGAM"/>
    <property type="match status" value="1"/>
</dbReference>
<evidence type="ECO:0000313" key="2">
    <source>
        <dbReference type="Proteomes" id="UP000549913"/>
    </source>
</evidence>
<dbReference type="InterPro" id="IPR029033">
    <property type="entry name" value="His_PPase_superfam"/>
</dbReference>
<proteinExistence type="predicted"/>
<comment type="caution">
    <text evidence="1">The sequence shown here is derived from an EMBL/GenBank/DDBJ whole genome shotgun (WGS) entry which is preliminary data.</text>
</comment>
<dbReference type="GO" id="GO:0005737">
    <property type="term" value="C:cytoplasm"/>
    <property type="evidence" value="ECO:0007669"/>
    <property type="project" value="TreeGrafter"/>
</dbReference>
<sequence length="218" mass="23671">MPARQIHLVRHGEVFNPTGVLYGRIPGFGLSELGHRMAAAAAADIVARDRPVAALYTSPLQRARESGRPIAEALGLEPSIEDRIIEPTNAFEGRRMEGKGGALRDPRMWRFLWNPWLPAWGEHFTSIAGRMRAAMTDAHAAAEAAGEAGDVVMVSHQLPIWMAHRSIVGESLPHDPRKRRCSLSSITSFELHDGKLVEVGYSDPAAGLQAEATDVGAV</sequence>
<evidence type="ECO:0000313" key="1">
    <source>
        <dbReference type="EMBL" id="NYD70016.1"/>
    </source>
</evidence>
<accession>A0A852SMH3</accession>
<organism evidence="1 2">
    <name type="scientific">Herbiconiux flava</name>
    <dbReference type="NCBI Taxonomy" id="881268"/>
    <lineage>
        <taxon>Bacteria</taxon>
        <taxon>Bacillati</taxon>
        <taxon>Actinomycetota</taxon>
        <taxon>Actinomycetes</taxon>
        <taxon>Micrococcales</taxon>
        <taxon>Microbacteriaceae</taxon>
        <taxon>Herbiconiux</taxon>
    </lineage>
</organism>
<keyword evidence="2" id="KW-1185">Reference proteome</keyword>
<dbReference type="SUPFAM" id="SSF53254">
    <property type="entry name" value="Phosphoglycerate mutase-like"/>
    <property type="match status" value="1"/>
</dbReference>
<dbReference type="RefSeq" id="WP_179547239.1">
    <property type="nucleotide sequence ID" value="NZ_BSEW01000001.1"/>
</dbReference>
<dbReference type="Gene3D" id="3.40.50.1240">
    <property type="entry name" value="Phosphoglycerate mutase-like"/>
    <property type="match status" value="1"/>
</dbReference>
<dbReference type="Proteomes" id="UP000549913">
    <property type="component" value="Unassembled WGS sequence"/>
</dbReference>
<dbReference type="EMBL" id="JACCBM010000001">
    <property type="protein sequence ID" value="NYD70016.1"/>
    <property type="molecule type" value="Genomic_DNA"/>
</dbReference>
<dbReference type="GO" id="GO:0016791">
    <property type="term" value="F:phosphatase activity"/>
    <property type="evidence" value="ECO:0007669"/>
    <property type="project" value="TreeGrafter"/>
</dbReference>
<dbReference type="PANTHER" id="PTHR48100">
    <property type="entry name" value="BROAD-SPECIFICITY PHOSPHATASE YOR283W-RELATED"/>
    <property type="match status" value="1"/>
</dbReference>
<dbReference type="InterPro" id="IPR013078">
    <property type="entry name" value="His_Pase_superF_clade-1"/>
</dbReference>
<dbReference type="InterPro" id="IPR050275">
    <property type="entry name" value="PGM_Phosphatase"/>
</dbReference>